<organism evidence="2 3">
    <name type="scientific">Fusobacterium hwasookii ChDC F206</name>
    <dbReference type="NCBI Taxonomy" id="1307443"/>
    <lineage>
        <taxon>Bacteria</taxon>
        <taxon>Fusobacteriati</taxon>
        <taxon>Fusobacteriota</taxon>
        <taxon>Fusobacteriia</taxon>
        <taxon>Fusobacteriales</taxon>
        <taxon>Fusobacteriaceae</taxon>
        <taxon>Fusobacterium</taxon>
    </lineage>
</organism>
<dbReference type="PROSITE" id="PS51750">
    <property type="entry name" value="BRO_N"/>
    <property type="match status" value="1"/>
</dbReference>
<dbReference type="PANTHER" id="PTHR36180">
    <property type="entry name" value="DNA-BINDING PROTEIN-RELATED-RELATED"/>
    <property type="match status" value="1"/>
</dbReference>
<reference evidence="2 3" key="1">
    <citation type="submission" date="2015-11" db="EMBL/GenBank/DDBJ databases">
        <authorList>
            <person name="Kook J.-K."/>
            <person name="Park S.-N."/>
            <person name="Lim Y.K."/>
            <person name="Jo E."/>
        </authorList>
    </citation>
    <scope>NUCLEOTIDE SEQUENCE [LARGE SCALE GENOMIC DNA]</scope>
    <source>
        <strain evidence="2 3">ChDC F206</strain>
    </source>
</reference>
<dbReference type="AlphaFoldDB" id="A0AAC8WKY0"/>
<evidence type="ECO:0000259" key="1">
    <source>
        <dbReference type="PROSITE" id="PS51750"/>
    </source>
</evidence>
<evidence type="ECO:0000313" key="2">
    <source>
        <dbReference type="EMBL" id="ALQ35522.1"/>
    </source>
</evidence>
<dbReference type="InterPro" id="IPR003497">
    <property type="entry name" value="BRO_N_domain"/>
</dbReference>
<name>A0AAC8WKY0_9FUSO</name>
<dbReference type="GeneID" id="60659214"/>
<proteinExistence type="predicted"/>
<feature type="domain" description="Bro-N" evidence="1">
    <location>
        <begin position="1"/>
        <end position="110"/>
    </location>
</feature>
<protein>
    <recommendedName>
        <fullName evidence="1">Bro-N domain-containing protein</fullName>
    </recommendedName>
</protein>
<gene>
    <name evidence="2" type="ORF">RN92_06325</name>
</gene>
<dbReference type="Proteomes" id="UP000068516">
    <property type="component" value="Chromosome"/>
</dbReference>
<dbReference type="Pfam" id="PF02498">
    <property type="entry name" value="Bro-N"/>
    <property type="match status" value="1"/>
</dbReference>
<dbReference type="Pfam" id="PF03374">
    <property type="entry name" value="ANT"/>
    <property type="match status" value="1"/>
</dbReference>
<evidence type="ECO:0000313" key="3">
    <source>
        <dbReference type="Proteomes" id="UP000068516"/>
    </source>
</evidence>
<dbReference type="GO" id="GO:0003677">
    <property type="term" value="F:DNA binding"/>
    <property type="evidence" value="ECO:0007669"/>
    <property type="project" value="InterPro"/>
</dbReference>
<accession>A0AAC8WKY0</accession>
<dbReference type="InterPro" id="IPR005039">
    <property type="entry name" value="Ant_C"/>
</dbReference>
<dbReference type="PANTHER" id="PTHR36180:SF2">
    <property type="entry name" value="BRO FAMILY PROTEIN"/>
    <property type="match status" value="1"/>
</dbReference>
<dbReference type="EMBL" id="CP013336">
    <property type="protein sequence ID" value="ALQ35522.1"/>
    <property type="molecule type" value="Genomic_DNA"/>
</dbReference>
<sequence>MNEIQIFKNNEFGEIRTIIDKNGNPFFCLKDICDILEIGNPSQVKTRLDSQCLIENEVYINTGFGERLTKMTFVNEDGLYDCILDSNKPNARKIRKWVTSDILPSIRKTGMYLTDDIYNLMMKEPEKIGEMLIEYGKAKKENETLKLDNKIKEQQILELQPKALYYDLILQCKELLSVTAIAKDYGKSAQEFNKILHDLGVQYKQSGLWFLYQKYAIYGYTQTKVNPYTKTDGTIDSKTHMYWTQKGRIFLYNLLKENGILPNIEKEEGEVA</sequence>
<dbReference type="RefSeq" id="WP_029495184.1">
    <property type="nucleotide sequence ID" value="NZ_ATKH01000063.1"/>
</dbReference>
<dbReference type="SMART" id="SM01040">
    <property type="entry name" value="Bro-N"/>
    <property type="match status" value="1"/>
</dbReference>